<dbReference type="EMBL" id="BONY01000039">
    <property type="protein sequence ID" value="GIH07662.1"/>
    <property type="molecule type" value="Genomic_DNA"/>
</dbReference>
<name>A0A8J3VIR2_9ACTN</name>
<proteinExistence type="predicted"/>
<evidence type="ECO:0000313" key="2">
    <source>
        <dbReference type="Proteomes" id="UP000612899"/>
    </source>
</evidence>
<protein>
    <submittedName>
        <fullName evidence="1">Uncharacterized protein</fullName>
    </submittedName>
</protein>
<dbReference type="AlphaFoldDB" id="A0A8J3VIR2"/>
<dbReference type="Proteomes" id="UP000612899">
    <property type="component" value="Unassembled WGS sequence"/>
</dbReference>
<evidence type="ECO:0000313" key="1">
    <source>
        <dbReference type="EMBL" id="GIH07662.1"/>
    </source>
</evidence>
<reference evidence="1" key="1">
    <citation type="submission" date="2021-01" db="EMBL/GenBank/DDBJ databases">
        <title>Whole genome shotgun sequence of Rhizocola hellebori NBRC 109834.</title>
        <authorList>
            <person name="Komaki H."/>
            <person name="Tamura T."/>
        </authorList>
    </citation>
    <scope>NUCLEOTIDE SEQUENCE</scope>
    <source>
        <strain evidence="1">NBRC 109834</strain>
    </source>
</reference>
<gene>
    <name evidence="1" type="ORF">Rhe02_57290</name>
</gene>
<organism evidence="1 2">
    <name type="scientific">Rhizocola hellebori</name>
    <dbReference type="NCBI Taxonomy" id="1392758"/>
    <lineage>
        <taxon>Bacteria</taxon>
        <taxon>Bacillati</taxon>
        <taxon>Actinomycetota</taxon>
        <taxon>Actinomycetes</taxon>
        <taxon>Micromonosporales</taxon>
        <taxon>Micromonosporaceae</taxon>
        <taxon>Rhizocola</taxon>
    </lineage>
</organism>
<keyword evidence="2" id="KW-1185">Reference proteome</keyword>
<dbReference type="RefSeq" id="WP_203911445.1">
    <property type="nucleotide sequence ID" value="NZ_BONY01000039.1"/>
</dbReference>
<accession>A0A8J3VIR2</accession>
<comment type="caution">
    <text evidence="1">The sequence shown here is derived from an EMBL/GenBank/DDBJ whole genome shotgun (WGS) entry which is preliminary data.</text>
</comment>
<sequence length="277" mass="30066">MSVDVSTARVRDIPDDRWAGTPLASAHWLESTTGFPQGSVGAHDSGGGAEVVCAVRGFRLTRQQVTEVLAFAEFLAGSALTPADRAEIEEDIIDAFEDSPKAAVKFLQPISGGVARMGSMDPIERCQRRLHALTSSYTVDQRKRSDGADPDPVMSVVGRYNPLVRYWASTGIVLVEDALSARFQQHQLVLSLIGREPEPAQFLRERLLARLGDAGAVEIADLAAAEFRLLSMRAWLRDLGEATLRILRADLLRAVPSALDMDIVVQQVGFRAALSAS</sequence>